<reference evidence="5" key="1">
    <citation type="journal article" date="2014" name="Genome Announc.">
        <title>Draft Genome Sequences of Marine Flavobacterium Nonlabens Strains NR17, NR24, NR27, NR32, NR33, and Ara13.</title>
        <authorList>
            <person name="Nakanishi M."/>
            <person name="Meirelles P."/>
            <person name="Suzuki R."/>
            <person name="Takatani N."/>
            <person name="Mino S."/>
            <person name="Suda W."/>
            <person name="Oshima K."/>
            <person name="Hattori M."/>
            <person name="Ohkuma M."/>
            <person name="Hosokawa M."/>
            <person name="Miyashita K."/>
            <person name="Thompson F.L."/>
            <person name="Niwa A."/>
            <person name="Sawabe T."/>
            <person name="Sawabe T."/>
        </authorList>
    </citation>
    <scope>NUCLEOTIDE SEQUENCE [LARGE SCALE GENOMIC DNA]</scope>
    <source>
        <strain evidence="5">JCM 19294</strain>
    </source>
</reference>
<dbReference type="RefSeq" id="WP_042276890.1">
    <property type="nucleotide sequence ID" value="NZ_BBML01000001.1"/>
</dbReference>
<sequence length="253" mass="28597">MRTTLIFLATVLLTWPIFSQEEAAYSAFAKANQAYTNENYEIAIAGYEQVLNTGLHSADVYFNLANAHYKLNQVGPAIYNYEKALELDPENEDIKSNLAFANRMKIDAIESLPQDNLSGSLQDTIKSLSVDEWAYFSVIAALFTILFIVLYIYAGTTSKKRLFFILFILIGILFLSTAAAAFYSSEYLDKKQFAIVYIEEFTTRNEPKNSAGTSFVIHEGTKVEVLEEFNDWAHIQLANGSKAWMPLEDLKKL</sequence>
<dbReference type="eggNOG" id="COG0457">
    <property type="taxonomic scope" value="Bacteria"/>
</dbReference>
<feature type="chain" id="PRO_5001861945" evidence="3">
    <location>
        <begin position="24"/>
        <end position="253"/>
    </location>
</feature>
<dbReference type="Proteomes" id="UP000029221">
    <property type="component" value="Unassembled WGS sequence"/>
</dbReference>
<gene>
    <name evidence="5" type="ORF">JCM19294_2783</name>
</gene>
<keyword evidence="1" id="KW-0802">TPR repeat</keyword>
<organism evidence="5 6">
    <name type="scientific">Nonlabens tegetincola</name>
    <dbReference type="NCBI Taxonomy" id="323273"/>
    <lineage>
        <taxon>Bacteria</taxon>
        <taxon>Pseudomonadati</taxon>
        <taxon>Bacteroidota</taxon>
        <taxon>Flavobacteriia</taxon>
        <taxon>Flavobacteriales</taxon>
        <taxon>Flavobacteriaceae</taxon>
        <taxon>Nonlabens</taxon>
    </lineage>
</organism>
<keyword evidence="2" id="KW-0812">Transmembrane</keyword>
<accession>A0A090QKI6</accession>
<comment type="caution">
    <text evidence="5">The sequence shown here is derived from an EMBL/GenBank/DDBJ whole genome shotgun (WGS) entry which is preliminary data.</text>
</comment>
<proteinExistence type="predicted"/>
<protein>
    <submittedName>
        <fullName evidence="5">BatE protein</fullName>
    </submittedName>
</protein>
<dbReference type="SMART" id="SM00028">
    <property type="entry name" value="TPR"/>
    <property type="match status" value="1"/>
</dbReference>
<dbReference type="AlphaFoldDB" id="A0A090QKI6"/>
<dbReference type="PROSITE" id="PS50005">
    <property type="entry name" value="TPR"/>
    <property type="match status" value="1"/>
</dbReference>
<dbReference type="SMART" id="SM00287">
    <property type="entry name" value="SH3b"/>
    <property type="match status" value="1"/>
</dbReference>
<dbReference type="STRING" id="319236.BST91_10900"/>
<dbReference type="SUPFAM" id="SSF48452">
    <property type="entry name" value="TPR-like"/>
    <property type="match status" value="1"/>
</dbReference>
<name>A0A090QKI6_9FLAO</name>
<evidence type="ECO:0000256" key="1">
    <source>
        <dbReference type="PROSITE-ProRule" id="PRU00339"/>
    </source>
</evidence>
<feature type="signal peptide" evidence="3">
    <location>
        <begin position="1"/>
        <end position="23"/>
    </location>
</feature>
<dbReference type="Pfam" id="PF00515">
    <property type="entry name" value="TPR_1"/>
    <property type="match status" value="1"/>
</dbReference>
<dbReference type="Gene3D" id="1.25.40.10">
    <property type="entry name" value="Tetratricopeptide repeat domain"/>
    <property type="match status" value="1"/>
</dbReference>
<dbReference type="Gene3D" id="2.30.30.40">
    <property type="entry name" value="SH3 Domains"/>
    <property type="match status" value="1"/>
</dbReference>
<dbReference type="PROSITE" id="PS51781">
    <property type="entry name" value="SH3B"/>
    <property type="match status" value="1"/>
</dbReference>
<feature type="transmembrane region" description="Helical" evidence="2">
    <location>
        <begin position="162"/>
        <end position="183"/>
    </location>
</feature>
<dbReference type="PROSITE" id="PS50293">
    <property type="entry name" value="TPR_REGION"/>
    <property type="match status" value="1"/>
</dbReference>
<dbReference type="InterPro" id="IPR011990">
    <property type="entry name" value="TPR-like_helical_dom_sf"/>
</dbReference>
<dbReference type="EMBL" id="BBML01000001">
    <property type="protein sequence ID" value="GAK96001.1"/>
    <property type="molecule type" value="Genomic_DNA"/>
</dbReference>
<feature type="repeat" description="TPR" evidence="1">
    <location>
        <begin position="58"/>
        <end position="91"/>
    </location>
</feature>
<dbReference type="Pfam" id="PF08239">
    <property type="entry name" value="SH3_3"/>
    <property type="match status" value="1"/>
</dbReference>
<keyword evidence="3" id="KW-0732">Signal</keyword>
<keyword evidence="6" id="KW-1185">Reference proteome</keyword>
<feature type="domain" description="SH3b" evidence="4">
    <location>
        <begin position="191"/>
        <end position="253"/>
    </location>
</feature>
<evidence type="ECO:0000256" key="3">
    <source>
        <dbReference type="SAM" id="SignalP"/>
    </source>
</evidence>
<dbReference type="InterPro" id="IPR003646">
    <property type="entry name" value="SH3-like_bac-type"/>
</dbReference>
<evidence type="ECO:0000256" key="2">
    <source>
        <dbReference type="SAM" id="Phobius"/>
    </source>
</evidence>
<evidence type="ECO:0000259" key="4">
    <source>
        <dbReference type="PROSITE" id="PS51781"/>
    </source>
</evidence>
<dbReference type="InterPro" id="IPR019734">
    <property type="entry name" value="TPR_rpt"/>
</dbReference>
<keyword evidence="2" id="KW-1133">Transmembrane helix</keyword>
<evidence type="ECO:0000313" key="5">
    <source>
        <dbReference type="EMBL" id="GAK96001.1"/>
    </source>
</evidence>
<evidence type="ECO:0000313" key="6">
    <source>
        <dbReference type="Proteomes" id="UP000029221"/>
    </source>
</evidence>
<keyword evidence="2" id="KW-0472">Membrane</keyword>
<feature type="transmembrane region" description="Helical" evidence="2">
    <location>
        <begin position="133"/>
        <end position="153"/>
    </location>
</feature>